<accession>A0A948W5N3</accession>
<dbReference type="PANTHER" id="PTHR24422">
    <property type="entry name" value="CHEMOTAXIS PROTEIN METHYLTRANSFERASE"/>
    <property type="match status" value="1"/>
</dbReference>
<protein>
    <recommendedName>
        <fullName evidence="2">protein-glutamate O-methyltransferase</fullName>
        <ecNumber evidence="2">2.1.1.80</ecNumber>
    </recommendedName>
</protein>
<dbReference type="InterPro" id="IPR022641">
    <property type="entry name" value="CheR_N"/>
</dbReference>
<evidence type="ECO:0000256" key="4">
    <source>
        <dbReference type="ARBA" id="ARBA00022679"/>
    </source>
</evidence>
<comment type="catalytic activity">
    <reaction evidence="1">
        <text>L-glutamyl-[protein] + S-adenosyl-L-methionine = [protein]-L-glutamate 5-O-methyl ester + S-adenosyl-L-homocysteine</text>
        <dbReference type="Rhea" id="RHEA:24452"/>
        <dbReference type="Rhea" id="RHEA-COMP:10208"/>
        <dbReference type="Rhea" id="RHEA-COMP:10311"/>
        <dbReference type="ChEBI" id="CHEBI:29973"/>
        <dbReference type="ChEBI" id="CHEBI:57856"/>
        <dbReference type="ChEBI" id="CHEBI:59789"/>
        <dbReference type="ChEBI" id="CHEBI:82795"/>
        <dbReference type="EC" id="2.1.1.80"/>
    </reaction>
</comment>
<dbReference type="Proteomes" id="UP000777784">
    <property type="component" value="Unassembled WGS sequence"/>
</dbReference>
<dbReference type="GO" id="GO:0008983">
    <property type="term" value="F:protein-glutamate O-methyltransferase activity"/>
    <property type="evidence" value="ECO:0007669"/>
    <property type="project" value="UniProtKB-EC"/>
</dbReference>
<dbReference type="InterPro" id="IPR022642">
    <property type="entry name" value="CheR_C"/>
</dbReference>
<gene>
    <name evidence="7" type="ORF">KJ970_04620</name>
</gene>
<dbReference type="InterPro" id="IPR000780">
    <property type="entry name" value="CheR_MeTrfase"/>
</dbReference>
<evidence type="ECO:0000313" key="7">
    <source>
        <dbReference type="EMBL" id="MBU2690190.1"/>
    </source>
</evidence>
<organism evidence="7 8">
    <name type="scientific">Eiseniibacteriota bacterium</name>
    <dbReference type="NCBI Taxonomy" id="2212470"/>
    <lineage>
        <taxon>Bacteria</taxon>
        <taxon>Candidatus Eiseniibacteriota</taxon>
    </lineage>
</organism>
<evidence type="ECO:0000256" key="2">
    <source>
        <dbReference type="ARBA" id="ARBA00012534"/>
    </source>
</evidence>
<dbReference type="PIRSF" id="PIRSF000410">
    <property type="entry name" value="CheR"/>
    <property type="match status" value="1"/>
</dbReference>
<dbReference type="GO" id="GO:0032259">
    <property type="term" value="P:methylation"/>
    <property type="evidence" value="ECO:0007669"/>
    <property type="project" value="UniProtKB-KW"/>
</dbReference>
<evidence type="ECO:0000313" key="8">
    <source>
        <dbReference type="Proteomes" id="UP000777784"/>
    </source>
</evidence>
<dbReference type="PANTHER" id="PTHR24422:SF19">
    <property type="entry name" value="CHEMOTAXIS PROTEIN METHYLTRANSFERASE"/>
    <property type="match status" value="1"/>
</dbReference>
<dbReference type="PROSITE" id="PS50123">
    <property type="entry name" value="CHER"/>
    <property type="match status" value="1"/>
</dbReference>
<keyword evidence="3" id="KW-0489">Methyltransferase</keyword>
<keyword evidence="5" id="KW-0949">S-adenosyl-L-methionine</keyword>
<evidence type="ECO:0000256" key="1">
    <source>
        <dbReference type="ARBA" id="ARBA00001541"/>
    </source>
</evidence>
<name>A0A948W5N3_UNCEI</name>
<dbReference type="SMART" id="SM00138">
    <property type="entry name" value="MeTrc"/>
    <property type="match status" value="1"/>
</dbReference>
<dbReference type="Pfam" id="PF01739">
    <property type="entry name" value="CheR"/>
    <property type="match status" value="1"/>
</dbReference>
<dbReference type="Gene3D" id="3.40.50.150">
    <property type="entry name" value="Vaccinia Virus protein VP39"/>
    <property type="match status" value="1"/>
</dbReference>
<sequence>MNNQLENLELNELQFKRISRILNQASGIHLRLGKEELVRSRLLKRLRFLGLACFDEYVDYIERETSGTEMILMIDALTTNKTSFFRECKHFDFLSKYVLPEKLTEGSKIRIWSAGCSSGEEPYSLAVLLMESIPNIENLDVKILATDICTEMLTSAREGCFGKQQLEETPPDLLKKYFTKKGNSEKVVFQVRDEARALVHFAKLNLMDCWPMKGCFDIIFCRNVMIYFSRLTREMLVERLSSKLNRNGYLFIGHSESLASKRTDLRYVRPSVYVKP</sequence>
<dbReference type="EMBL" id="JAHJDP010000023">
    <property type="protein sequence ID" value="MBU2690190.1"/>
    <property type="molecule type" value="Genomic_DNA"/>
</dbReference>
<keyword evidence="4" id="KW-0808">Transferase</keyword>
<dbReference type="InterPro" id="IPR050903">
    <property type="entry name" value="Bact_Chemotaxis_MeTrfase"/>
</dbReference>
<dbReference type="Pfam" id="PF03705">
    <property type="entry name" value="CheR_N"/>
    <property type="match status" value="1"/>
</dbReference>
<evidence type="ECO:0000256" key="5">
    <source>
        <dbReference type="ARBA" id="ARBA00022691"/>
    </source>
</evidence>
<dbReference type="InterPro" id="IPR036804">
    <property type="entry name" value="CheR_N_sf"/>
</dbReference>
<evidence type="ECO:0000256" key="3">
    <source>
        <dbReference type="ARBA" id="ARBA00022603"/>
    </source>
</evidence>
<dbReference type="PRINTS" id="PR00996">
    <property type="entry name" value="CHERMTFRASE"/>
</dbReference>
<feature type="domain" description="CheR-type methyltransferase" evidence="6">
    <location>
        <begin position="3"/>
        <end position="276"/>
    </location>
</feature>
<dbReference type="SUPFAM" id="SSF47757">
    <property type="entry name" value="Chemotaxis receptor methyltransferase CheR, N-terminal domain"/>
    <property type="match status" value="1"/>
</dbReference>
<dbReference type="Gene3D" id="1.10.155.10">
    <property type="entry name" value="Chemotaxis receptor methyltransferase CheR, N-terminal domain"/>
    <property type="match status" value="1"/>
</dbReference>
<comment type="caution">
    <text evidence="7">The sequence shown here is derived from an EMBL/GenBank/DDBJ whole genome shotgun (WGS) entry which is preliminary data.</text>
</comment>
<dbReference type="InterPro" id="IPR029063">
    <property type="entry name" value="SAM-dependent_MTases_sf"/>
</dbReference>
<dbReference type="EC" id="2.1.1.80" evidence="2"/>
<dbReference type="InterPro" id="IPR026024">
    <property type="entry name" value="Chemotaxis_MeTrfase_CheR"/>
</dbReference>
<proteinExistence type="predicted"/>
<evidence type="ECO:0000259" key="6">
    <source>
        <dbReference type="PROSITE" id="PS50123"/>
    </source>
</evidence>
<dbReference type="SUPFAM" id="SSF53335">
    <property type="entry name" value="S-adenosyl-L-methionine-dependent methyltransferases"/>
    <property type="match status" value="1"/>
</dbReference>
<dbReference type="AlphaFoldDB" id="A0A948W5N3"/>
<reference evidence="7" key="1">
    <citation type="submission" date="2021-05" db="EMBL/GenBank/DDBJ databases">
        <title>Energy efficiency and biological interactions define the core microbiome of deep oligotrophic groundwater.</title>
        <authorList>
            <person name="Mehrshad M."/>
            <person name="Lopez-Fernandez M."/>
            <person name="Bell E."/>
            <person name="Bernier-Latmani R."/>
            <person name="Bertilsson S."/>
            <person name="Dopson M."/>
        </authorList>
    </citation>
    <scope>NUCLEOTIDE SEQUENCE</scope>
    <source>
        <strain evidence="7">Modern_marine.mb.64</strain>
    </source>
</reference>